<gene>
    <name evidence="1" type="ORF">D8674_037421</name>
</gene>
<evidence type="ECO:0000313" key="2">
    <source>
        <dbReference type="Proteomes" id="UP000327157"/>
    </source>
</evidence>
<accession>A0A5N5GW64</accession>
<name>A0A5N5GW64_9ROSA</name>
<sequence>MTRSLDMKHVQSKIEVKDDGAQMEDKINELGLTGESNDGAHDLRKPKFEKTRFASQAEVNKFSRIRFGESVSWDLDFVEKSAMLGGLLVIVDVEVRDLGPWIHCCG</sequence>
<comment type="caution">
    <text evidence="1">The sequence shown here is derived from an EMBL/GenBank/DDBJ whole genome shotgun (WGS) entry which is preliminary data.</text>
</comment>
<protein>
    <submittedName>
        <fullName evidence="1">Uncharacterized protein</fullName>
    </submittedName>
</protein>
<dbReference type="EMBL" id="SMOL01000372">
    <property type="protein sequence ID" value="KAB2619855.1"/>
    <property type="molecule type" value="Genomic_DNA"/>
</dbReference>
<evidence type="ECO:0000313" key="1">
    <source>
        <dbReference type="EMBL" id="KAB2619855.1"/>
    </source>
</evidence>
<reference evidence="1 2" key="1">
    <citation type="submission" date="2019-09" db="EMBL/GenBank/DDBJ databases">
        <authorList>
            <person name="Ou C."/>
        </authorList>
    </citation>
    <scope>NUCLEOTIDE SEQUENCE [LARGE SCALE GENOMIC DNA]</scope>
    <source>
        <strain evidence="1">S2</strain>
        <tissue evidence="1">Leaf</tissue>
    </source>
</reference>
<keyword evidence="2" id="KW-1185">Reference proteome</keyword>
<reference evidence="1 2" key="2">
    <citation type="submission" date="2019-11" db="EMBL/GenBank/DDBJ databases">
        <title>A de novo genome assembly of a pear dwarfing rootstock.</title>
        <authorList>
            <person name="Wang F."/>
            <person name="Wang J."/>
            <person name="Li S."/>
            <person name="Zhang Y."/>
            <person name="Fang M."/>
            <person name="Ma L."/>
            <person name="Zhao Y."/>
            <person name="Jiang S."/>
        </authorList>
    </citation>
    <scope>NUCLEOTIDE SEQUENCE [LARGE SCALE GENOMIC DNA]</scope>
    <source>
        <strain evidence="1">S2</strain>
        <tissue evidence="1">Leaf</tissue>
    </source>
</reference>
<proteinExistence type="predicted"/>
<organism evidence="1 2">
    <name type="scientific">Pyrus ussuriensis x Pyrus communis</name>
    <dbReference type="NCBI Taxonomy" id="2448454"/>
    <lineage>
        <taxon>Eukaryota</taxon>
        <taxon>Viridiplantae</taxon>
        <taxon>Streptophyta</taxon>
        <taxon>Embryophyta</taxon>
        <taxon>Tracheophyta</taxon>
        <taxon>Spermatophyta</taxon>
        <taxon>Magnoliopsida</taxon>
        <taxon>eudicotyledons</taxon>
        <taxon>Gunneridae</taxon>
        <taxon>Pentapetalae</taxon>
        <taxon>rosids</taxon>
        <taxon>fabids</taxon>
        <taxon>Rosales</taxon>
        <taxon>Rosaceae</taxon>
        <taxon>Amygdaloideae</taxon>
        <taxon>Maleae</taxon>
        <taxon>Pyrus</taxon>
    </lineage>
</organism>
<dbReference type="Proteomes" id="UP000327157">
    <property type="component" value="Unassembled WGS sequence"/>
</dbReference>
<dbReference type="AlphaFoldDB" id="A0A5N5GW64"/>